<reference evidence="1" key="1">
    <citation type="submission" date="2022-07" db="EMBL/GenBank/DDBJ databases">
        <title>Genome Sequence of Phlebia brevispora.</title>
        <authorList>
            <person name="Buettner E."/>
        </authorList>
    </citation>
    <scope>NUCLEOTIDE SEQUENCE</scope>
    <source>
        <strain evidence="1">MPL23</strain>
    </source>
</reference>
<gene>
    <name evidence="1" type="ORF">NM688_g8920</name>
</gene>
<comment type="caution">
    <text evidence="1">The sequence shown here is derived from an EMBL/GenBank/DDBJ whole genome shotgun (WGS) entry which is preliminary data.</text>
</comment>
<protein>
    <submittedName>
        <fullName evidence="1">Uncharacterized protein</fullName>
    </submittedName>
</protein>
<sequence>MSSRLLTLPRPSTSPRSTSRSQPFGQVPYIDDDGFILFESRAIGRYIAAKYHDQGTPLLPKPTDLKAIGLFEQAASIETSDFDVYASGIAFEKVFKPFRGGTTNEETVKTYFATLQGKLAGYERILSKQKYLAGEEISVADLFHLPYGAMLAKCGYDVLESGEFPSVTRQVVEGHLLSPFVGGCEERGRLSCFMTRRTNCTIEMAQYKYKLSCRFDEYSGVSSPPPHEAVIHGRECHDESVFTSDFQTLKTRLSLDSDADKAFAVSQERWWQTARALNTYRTMYSDVFPRRGDDSARVIAKFSWKCVKRSITSYTADARHIKTAIDSGSQRPQRSPWQQHDAAPDQRVCSVSLATAVLRDTYLLQQILIDLRQALHGLMVPRQDLPARGRVLYRQAQIVRDVVPVLRVEVRAALALL</sequence>
<keyword evidence="2" id="KW-1185">Reference proteome</keyword>
<dbReference type="Proteomes" id="UP001148662">
    <property type="component" value="Unassembled WGS sequence"/>
</dbReference>
<dbReference type="EMBL" id="JANHOG010002563">
    <property type="protein sequence ID" value="KAJ3522130.1"/>
    <property type="molecule type" value="Genomic_DNA"/>
</dbReference>
<accession>A0ACC1RQ21</accession>
<evidence type="ECO:0000313" key="1">
    <source>
        <dbReference type="EMBL" id="KAJ3522130.1"/>
    </source>
</evidence>
<organism evidence="1 2">
    <name type="scientific">Phlebia brevispora</name>
    <dbReference type="NCBI Taxonomy" id="194682"/>
    <lineage>
        <taxon>Eukaryota</taxon>
        <taxon>Fungi</taxon>
        <taxon>Dikarya</taxon>
        <taxon>Basidiomycota</taxon>
        <taxon>Agaricomycotina</taxon>
        <taxon>Agaricomycetes</taxon>
        <taxon>Polyporales</taxon>
        <taxon>Meruliaceae</taxon>
        <taxon>Phlebia</taxon>
    </lineage>
</organism>
<proteinExistence type="predicted"/>
<evidence type="ECO:0000313" key="2">
    <source>
        <dbReference type="Proteomes" id="UP001148662"/>
    </source>
</evidence>
<name>A0ACC1RQ21_9APHY</name>